<dbReference type="EMBL" id="LCTW02000319">
    <property type="protein sequence ID" value="KXX74800.1"/>
    <property type="molecule type" value="Genomic_DNA"/>
</dbReference>
<dbReference type="GO" id="GO:0005739">
    <property type="term" value="C:mitochondrion"/>
    <property type="evidence" value="ECO:0007669"/>
    <property type="project" value="UniProtKB-SubCell"/>
</dbReference>
<dbReference type="PANTHER" id="PTHR48182:SF2">
    <property type="entry name" value="PROTEIN SERAC1"/>
    <property type="match status" value="1"/>
</dbReference>
<evidence type="ECO:0000256" key="1">
    <source>
        <dbReference type="ARBA" id="ARBA00004173"/>
    </source>
</evidence>
<dbReference type="Proteomes" id="UP000078237">
    <property type="component" value="Unassembled WGS sequence"/>
</dbReference>
<reference evidence="7" key="2">
    <citation type="submission" date="2015-06" db="EMBL/GenBank/DDBJ databases">
        <authorList>
            <person name="Hoefler B.C."/>
            <person name="Straight P.D."/>
        </authorList>
    </citation>
    <scope>NUCLEOTIDE SEQUENCE [LARGE SCALE GENOMIC DNA]</scope>
    <source>
        <strain evidence="7">Mm55</strain>
    </source>
</reference>
<gene>
    <name evidence="8" type="ORF">MMYC01_203294</name>
    <name evidence="7" type="ORF">MMYC01_207703</name>
</gene>
<dbReference type="EMBL" id="LCTW02000061">
    <property type="protein sequence ID" value="KXX80369.1"/>
    <property type="molecule type" value="Genomic_DNA"/>
</dbReference>
<organism evidence="7 9">
    <name type="scientific">Madurella mycetomatis</name>
    <dbReference type="NCBI Taxonomy" id="100816"/>
    <lineage>
        <taxon>Eukaryota</taxon>
        <taxon>Fungi</taxon>
        <taxon>Dikarya</taxon>
        <taxon>Ascomycota</taxon>
        <taxon>Pezizomycotina</taxon>
        <taxon>Sordariomycetes</taxon>
        <taxon>Sordariomycetidae</taxon>
        <taxon>Sordariales</taxon>
        <taxon>Sordariales incertae sedis</taxon>
        <taxon>Madurella</taxon>
    </lineage>
</organism>
<accession>A0A175VUU7</accession>
<dbReference type="OrthoDB" id="4584046at2759"/>
<reference evidence="9" key="1">
    <citation type="submission" date="2015-06" db="EMBL/GenBank/DDBJ databases">
        <authorList>
            <person name="van de Sande W.W.J."/>
        </authorList>
    </citation>
    <scope>NUCLEOTIDE SEQUENCE [LARGE SCALE GENOMIC DNA]</scope>
    <source>
        <strain evidence="9">mm55</strain>
    </source>
</reference>
<keyword evidence="9" id="KW-1185">Reference proteome</keyword>
<evidence type="ECO:0000313" key="9">
    <source>
        <dbReference type="Proteomes" id="UP000078237"/>
    </source>
</evidence>
<evidence type="ECO:0000256" key="5">
    <source>
        <dbReference type="ARBA" id="ARBA00023128"/>
    </source>
</evidence>
<evidence type="ECO:0000256" key="3">
    <source>
        <dbReference type="ARBA" id="ARBA00004370"/>
    </source>
</evidence>
<dbReference type="AlphaFoldDB" id="A0A175VUU7"/>
<dbReference type="VEuPathDB" id="FungiDB:MMYC01_203294"/>
<evidence type="ECO:0000256" key="4">
    <source>
        <dbReference type="ARBA" id="ARBA00022824"/>
    </source>
</evidence>
<dbReference type="InterPro" id="IPR052374">
    <property type="entry name" value="SERAC1"/>
</dbReference>
<name>A0A175VUU7_9PEZI</name>
<dbReference type="PANTHER" id="PTHR48182">
    <property type="entry name" value="PROTEIN SERAC1"/>
    <property type="match status" value="1"/>
</dbReference>
<comment type="caution">
    <text evidence="7">The sequence shown here is derived from an EMBL/GenBank/DDBJ whole genome shotgun (WGS) entry which is preliminary data.</text>
</comment>
<evidence type="ECO:0000256" key="6">
    <source>
        <dbReference type="ARBA" id="ARBA00023136"/>
    </source>
</evidence>
<sequence length="233" mass="26147">MRALTYAQTRTGYKVAHDYNIFSCTYGILFFGTPHHGSSPATWLDYAKRIGAAATAGVMSKSNLVSALENESETLQNITDYFVPIMRNFNIFFFWEQEPTSLGRLGRTYIVSHESAAPSYDETERAAIAADHRGMVRFDDPRSQGFRMVVDALLRYCDDAPNVIRQRCRDTARSLGLARSREAAETLRRNFHPREVAPHMPMRVESGLDGFSIAGTSRSETFHSICNSGDSKT</sequence>
<dbReference type="GO" id="GO:0005783">
    <property type="term" value="C:endoplasmic reticulum"/>
    <property type="evidence" value="ECO:0007669"/>
    <property type="project" value="UniProtKB-SubCell"/>
</dbReference>
<reference evidence="7 9" key="3">
    <citation type="submission" date="2016-01" db="EMBL/GenBank/DDBJ databases">
        <title>Madurella mycetomatis genome sequencing.</title>
        <authorList>
            <person name="Van De Sande W."/>
        </authorList>
    </citation>
    <scope>NUCLEOTIDE SEQUENCE [LARGE SCALE GENOMIC DNA]</scope>
    <source>
        <strain evidence="7">Mm55</strain>
        <strain evidence="9">mm55</strain>
    </source>
</reference>
<keyword evidence="6" id="KW-0472">Membrane</keyword>
<dbReference type="VEuPathDB" id="FungiDB:MMYC01_207703"/>
<dbReference type="GO" id="GO:0016020">
    <property type="term" value="C:membrane"/>
    <property type="evidence" value="ECO:0007669"/>
    <property type="project" value="UniProtKB-SubCell"/>
</dbReference>
<evidence type="ECO:0000256" key="2">
    <source>
        <dbReference type="ARBA" id="ARBA00004240"/>
    </source>
</evidence>
<protein>
    <submittedName>
        <fullName evidence="7">Protein SERAC1</fullName>
    </submittedName>
</protein>
<evidence type="ECO:0000313" key="7">
    <source>
        <dbReference type="EMBL" id="KXX74800.1"/>
    </source>
</evidence>
<evidence type="ECO:0000313" key="8">
    <source>
        <dbReference type="EMBL" id="KXX80369.1"/>
    </source>
</evidence>
<proteinExistence type="predicted"/>
<comment type="subcellular location">
    <subcellularLocation>
        <location evidence="2">Endoplasmic reticulum</location>
    </subcellularLocation>
    <subcellularLocation>
        <location evidence="3">Membrane</location>
    </subcellularLocation>
    <subcellularLocation>
        <location evidence="1">Mitochondrion</location>
    </subcellularLocation>
</comment>
<keyword evidence="4" id="KW-0256">Endoplasmic reticulum</keyword>
<keyword evidence="5" id="KW-0496">Mitochondrion</keyword>